<protein>
    <submittedName>
        <fullName evidence="1">Uncharacterized protein</fullName>
    </submittedName>
</protein>
<accession>A0A918UW79</accession>
<evidence type="ECO:0000313" key="1">
    <source>
        <dbReference type="EMBL" id="GGZ37713.1"/>
    </source>
</evidence>
<dbReference type="Proteomes" id="UP000619457">
    <property type="component" value="Unassembled WGS sequence"/>
</dbReference>
<sequence length="42" mass="4734">MGIPEEAKEAPEYLTNQFINSDNFSKKVEGELPSYSPKGLFK</sequence>
<evidence type="ECO:0000313" key="2">
    <source>
        <dbReference type="Proteomes" id="UP000619457"/>
    </source>
</evidence>
<dbReference type="AlphaFoldDB" id="A0A918UW79"/>
<keyword evidence="2" id="KW-1185">Reference proteome</keyword>
<proteinExistence type="predicted"/>
<organism evidence="1 2">
    <name type="scientific">Echinicola pacifica</name>
    <dbReference type="NCBI Taxonomy" id="346377"/>
    <lineage>
        <taxon>Bacteria</taxon>
        <taxon>Pseudomonadati</taxon>
        <taxon>Bacteroidota</taxon>
        <taxon>Cytophagia</taxon>
        <taxon>Cytophagales</taxon>
        <taxon>Cyclobacteriaceae</taxon>
        <taxon>Echinicola</taxon>
    </lineage>
</organism>
<gene>
    <name evidence="1" type="ORF">GCM10007049_33680</name>
</gene>
<reference evidence="1" key="2">
    <citation type="submission" date="2020-09" db="EMBL/GenBank/DDBJ databases">
        <authorList>
            <person name="Sun Q."/>
            <person name="Kim S."/>
        </authorList>
    </citation>
    <scope>NUCLEOTIDE SEQUENCE</scope>
    <source>
        <strain evidence="1">KCTC 12368</strain>
    </source>
</reference>
<comment type="caution">
    <text evidence="1">The sequence shown here is derived from an EMBL/GenBank/DDBJ whole genome shotgun (WGS) entry which is preliminary data.</text>
</comment>
<name>A0A918UW79_9BACT</name>
<reference evidence="1" key="1">
    <citation type="journal article" date="2014" name="Int. J. Syst. Evol. Microbiol.">
        <title>Complete genome sequence of Corynebacterium casei LMG S-19264T (=DSM 44701T), isolated from a smear-ripened cheese.</title>
        <authorList>
            <consortium name="US DOE Joint Genome Institute (JGI-PGF)"/>
            <person name="Walter F."/>
            <person name="Albersmeier A."/>
            <person name="Kalinowski J."/>
            <person name="Ruckert C."/>
        </authorList>
    </citation>
    <scope>NUCLEOTIDE SEQUENCE</scope>
    <source>
        <strain evidence="1">KCTC 12368</strain>
    </source>
</reference>
<dbReference type="EMBL" id="BMWX01000007">
    <property type="protein sequence ID" value="GGZ37713.1"/>
    <property type="molecule type" value="Genomic_DNA"/>
</dbReference>